<evidence type="ECO:0000256" key="1">
    <source>
        <dbReference type="SAM" id="MobiDB-lite"/>
    </source>
</evidence>
<feature type="region of interest" description="Disordered" evidence="1">
    <location>
        <begin position="227"/>
        <end position="304"/>
    </location>
</feature>
<feature type="region of interest" description="Disordered" evidence="1">
    <location>
        <begin position="24"/>
        <end position="109"/>
    </location>
</feature>
<sequence>MRGFVVNPQFRPTESIHNIQAVQTSNCGVFNPPASPIQQNQERPREDLPAQDESDSVSNPCSKEPEGTRSGLPVDRSEDLGTADLVDSGHPSNEPVPARPESNEGRDATERRDDFGFLSALWDFHQTQRRTLFSSNERAETVTLPLSSTAAGLPTDVPYRHLQPNFISTGATSTDSFGAASSRDQLVAEEIGQLRGSNQPEQRADCRGDQTKALLNQCPFASVPTVQYGGGRAIRRPPPYSAFPSSTLDPTHSYTDSTTQECSRRYIESRSSTTSSSTQFHNSRQESLKAQKTNPDNMAQCPSPSRAAMARDLDDFQNNQHTFSRWNYFLRLPEVHLRVSTFG</sequence>
<comment type="caution">
    <text evidence="2">The sequence shown here is derived from an EMBL/GenBank/DDBJ whole genome shotgun (WGS) entry which is preliminary data.</text>
</comment>
<gene>
    <name evidence="2" type="ORF">OUZ56_018654</name>
</gene>
<proteinExistence type="predicted"/>
<dbReference type="Proteomes" id="UP001234178">
    <property type="component" value="Unassembled WGS sequence"/>
</dbReference>
<dbReference type="EMBL" id="JAOYFB010000003">
    <property type="protein sequence ID" value="KAK4009527.1"/>
    <property type="molecule type" value="Genomic_DNA"/>
</dbReference>
<keyword evidence="3" id="KW-1185">Reference proteome</keyword>
<feature type="compositionally biased region" description="Polar residues" evidence="1">
    <location>
        <begin position="243"/>
        <end position="261"/>
    </location>
</feature>
<reference evidence="2 3" key="1">
    <citation type="journal article" date="2023" name="Nucleic Acids Res.">
        <title>The hologenome of Daphnia magna reveals possible DNA methylation and microbiome-mediated evolution of the host genome.</title>
        <authorList>
            <person name="Chaturvedi A."/>
            <person name="Li X."/>
            <person name="Dhandapani V."/>
            <person name="Marshall H."/>
            <person name="Kissane S."/>
            <person name="Cuenca-Cambronero M."/>
            <person name="Asole G."/>
            <person name="Calvet F."/>
            <person name="Ruiz-Romero M."/>
            <person name="Marangio P."/>
            <person name="Guigo R."/>
            <person name="Rago D."/>
            <person name="Mirbahai L."/>
            <person name="Eastwood N."/>
            <person name="Colbourne J.K."/>
            <person name="Zhou J."/>
            <person name="Mallon E."/>
            <person name="Orsini L."/>
        </authorList>
    </citation>
    <scope>NUCLEOTIDE SEQUENCE [LARGE SCALE GENOMIC DNA]</scope>
    <source>
        <strain evidence="2">LRV0_1</strain>
    </source>
</reference>
<evidence type="ECO:0000313" key="3">
    <source>
        <dbReference type="Proteomes" id="UP001234178"/>
    </source>
</evidence>
<protein>
    <submittedName>
        <fullName evidence="2">Uncharacterized protein</fullName>
    </submittedName>
</protein>
<accession>A0ABQ9Z9H1</accession>
<organism evidence="2 3">
    <name type="scientific">Daphnia magna</name>
    <dbReference type="NCBI Taxonomy" id="35525"/>
    <lineage>
        <taxon>Eukaryota</taxon>
        <taxon>Metazoa</taxon>
        <taxon>Ecdysozoa</taxon>
        <taxon>Arthropoda</taxon>
        <taxon>Crustacea</taxon>
        <taxon>Branchiopoda</taxon>
        <taxon>Diplostraca</taxon>
        <taxon>Cladocera</taxon>
        <taxon>Anomopoda</taxon>
        <taxon>Daphniidae</taxon>
        <taxon>Daphnia</taxon>
    </lineage>
</organism>
<evidence type="ECO:0000313" key="2">
    <source>
        <dbReference type="EMBL" id="KAK4009527.1"/>
    </source>
</evidence>
<name>A0ABQ9Z9H1_9CRUS</name>
<feature type="compositionally biased region" description="Low complexity" evidence="1">
    <location>
        <begin position="269"/>
        <end position="278"/>
    </location>
</feature>
<feature type="compositionally biased region" description="Polar residues" evidence="1">
    <location>
        <begin position="290"/>
        <end position="303"/>
    </location>
</feature>